<dbReference type="KEGG" id="hfl:PUV54_07895"/>
<dbReference type="RefSeq" id="WP_274495081.1">
    <property type="nucleotide sequence ID" value="NZ_CP118166.1"/>
</dbReference>
<organism evidence="3 4">
    <name type="scientific">Hyphococcus flavus</name>
    <dbReference type="NCBI Taxonomy" id="1866326"/>
    <lineage>
        <taxon>Bacteria</taxon>
        <taxon>Pseudomonadati</taxon>
        <taxon>Pseudomonadota</taxon>
        <taxon>Alphaproteobacteria</taxon>
        <taxon>Parvularculales</taxon>
        <taxon>Parvularculaceae</taxon>
        <taxon>Hyphococcus</taxon>
    </lineage>
</organism>
<keyword evidence="4" id="KW-1185">Reference proteome</keyword>
<reference evidence="3" key="1">
    <citation type="submission" date="2023-02" db="EMBL/GenBank/DDBJ databases">
        <title>Genome sequence of Hyphococcus flavus.</title>
        <authorList>
            <person name="Rong J.-C."/>
            <person name="Zhao Q."/>
            <person name="Yi M."/>
            <person name="Wu J.-Y."/>
        </authorList>
    </citation>
    <scope>NUCLEOTIDE SEQUENCE</scope>
    <source>
        <strain evidence="3">MCCC 1K03223</strain>
    </source>
</reference>
<dbReference type="AlphaFoldDB" id="A0AAF0CIQ9"/>
<evidence type="ECO:0000313" key="4">
    <source>
        <dbReference type="Proteomes" id="UP001214043"/>
    </source>
</evidence>
<evidence type="ECO:0000259" key="2">
    <source>
        <dbReference type="Pfam" id="PF01734"/>
    </source>
</evidence>
<keyword evidence="1" id="KW-0443">Lipid metabolism</keyword>
<evidence type="ECO:0000256" key="1">
    <source>
        <dbReference type="ARBA" id="ARBA00023098"/>
    </source>
</evidence>
<dbReference type="Pfam" id="PF01734">
    <property type="entry name" value="Patatin"/>
    <property type="match status" value="1"/>
</dbReference>
<protein>
    <submittedName>
        <fullName evidence="3">Patatin-like phospholipase family protein</fullName>
    </submittedName>
</protein>
<evidence type="ECO:0000313" key="3">
    <source>
        <dbReference type="EMBL" id="WDI33117.1"/>
    </source>
</evidence>
<dbReference type="GO" id="GO:0006629">
    <property type="term" value="P:lipid metabolic process"/>
    <property type="evidence" value="ECO:0007669"/>
    <property type="project" value="UniProtKB-KW"/>
</dbReference>
<dbReference type="Gene3D" id="3.40.1090.10">
    <property type="entry name" value="Cytosolic phospholipase A2 catalytic domain"/>
    <property type="match status" value="2"/>
</dbReference>
<dbReference type="InterPro" id="IPR002641">
    <property type="entry name" value="PNPLA_dom"/>
</dbReference>
<sequence>MFRSGLLALVLMSSLLLEGCAFWRPDKIHYTWRDQAEAPCSDCTPTPGDTLLVGLAISGGGARASVFGAAAIEALMEEGVMDRVTHISSVSGGGFPAAYYALHKPRPCDTSTPEGDASCVSTFKDTMRRNFLTDLTLRQIVSPGRFSSPTRRLLSLRDALDDEFIGEAAFADLPPSPVLLINGARYDDARRFVFSNLAIPEAASNIPPFTEETLRTASFSLPGCPRSTPPDFSVALAIAISAGFPPLLGPASIEAQETCNGENTRYWHLGDGGILENTGVETLEDYALHAEFSGERPKQVIIFSMDAGRSTSSDIMMQTRNLKLWTSDPGRVVDIVGKRASAYRSVALENYYTQSGVDFHILKMRYTDARLSQWPSSCGERQNDPSAISAHLATIPTNFKITDCDADLMEMAAHDLVRRTLTANKSMLEQAGLSYRD</sequence>
<name>A0AAF0CIQ9_9PROT</name>
<dbReference type="EMBL" id="CP118166">
    <property type="protein sequence ID" value="WDI33117.1"/>
    <property type="molecule type" value="Genomic_DNA"/>
</dbReference>
<dbReference type="InterPro" id="IPR016035">
    <property type="entry name" value="Acyl_Trfase/lysoPLipase"/>
</dbReference>
<gene>
    <name evidence="3" type="ORF">PUV54_07895</name>
</gene>
<dbReference type="SUPFAM" id="SSF52151">
    <property type="entry name" value="FabD/lysophospholipase-like"/>
    <property type="match status" value="1"/>
</dbReference>
<proteinExistence type="predicted"/>
<dbReference type="Proteomes" id="UP001214043">
    <property type="component" value="Chromosome"/>
</dbReference>
<feature type="domain" description="PNPLA" evidence="2">
    <location>
        <begin position="55"/>
        <end position="282"/>
    </location>
</feature>
<accession>A0AAF0CIQ9</accession>